<dbReference type="RefSeq" id="WP_012803421.1">
    <property type="nucleotide sequence ID" value="NC_013170.1"/>
</dbReference>
<feature type="domain" description="Thiamine pyrophosphate enzyme N-terminal TPP-binding" evidence="7">
    <location>
        <begin position="3"/>
        <end position="108"/>
    </location>
</feature>
<comment type="similarity">
    <text evidence="1 3">Belongs to the TPP enzyme family.</text>
</comment>
<dbReference type="InterPro" id="IPR012000">
    <property type="entry name" value="Thiamin_PyroP_enz_cen_dom"/>
</dbReference>
<dbReference type="SUPFAM" id="SSF52518">
    <property type="entry name" value="Thiamin diphosphate-binding fold (THDP-binding)"/>
    <property type="match status" value="2"/>
</dbReference>
<dbReference type="Gene3D" id="3.40.50.1220">
    <property type="entry name" value="TPP-binding domain"/>
    <property type="match status" value="1"/>
</dbReference>
<evidence type="ECO:0000313" key="8">
    <source>
        <dbReference type="EMBL" id="ACU94736.1"/>
    </source>
</evidence>
<dbReference type="OrthoDB" id="3194735at2"/>
<evidence type="ECO:0000313" key="9">
    <source>
        <dbReference type="Proteomes" id="UP000000954"/>
    </source>
</evidence>
<dbReference type="FunFam" id="3.40.50.970:FF:000007">
    <property type="entry name" value="Acetolactate synthase"/>
    <property type="match status" value="1"/>
</dbReference>
<dbReference type="InterPro" id="IPR045229">
    <property type="entry name" value="TPP_enz"/>
</dbReference>
<accession>C7MP96</accession>
<dbReference type="InterPro" id="IPR012001">
    <property type="entry name" value="Thiamin_PyroP_enz_TPP-bd_dom"/>
</dbReference>
<organism evidence="8 9">
    <name type="scientific">Cryptobacterium curtum (strain ATCC 700683 / DSM 15641 / CCUG 43107 / 12-3)</name>
    <dbReference type="NCBI Taxonomy" id="469378"/>
    <lineage>
        <taxon>Bacteria</taxon>
        <taxon>Bacillati</taxon>
        <taxon>Actinomycetota</taxon>
        <taxon>Coriobacteriia</taxon>
        <taxon>Eggerthellales</taxon>
        <taxon>Eggerthellaceae</taxon>
        <taxon>Cryptobacterium</taxon>
    </lineage>
</organism>
<dbReference type="InterPro" id="IPR029035">
    <property type="entry name" value="DHS-like_NAD/FAD-binding_dom"/>
</dbReference>
<dbReference type="GO" id="GO:0003984">
    <property type="term" value="F:acetolactate synthase activity"/>
    <property type="evidence" value="ECO:0007669"/>
    <property type="project" value="TreeGrafter"/>
</dbReference>
<gene>
    <name evidence="8" type="ordered locus">Ccur_10450</name>
</gene>
<dbReference type="eggNOG" id="COG0028">
    <property type="taxonomic scope" value="Bacteria"/>
</dbReference>
<dbReference type="Proteomes" id="UP000000954">
    <property type="component" value="Chromosome"/>
</dbReference>
<dbReference type="PANTHER" id="PTHR18968:SF142">
    <property type="entry name" value="ACETOLACTATE SYNTHASE"/>
    <property type="match status" value="1"/>
</dbReference>
<dbReference type="EMBL" id="CP001682">
    <property type="protein sequence ID" value="ACU94736.1"/>
    <property type="molecule type" value="Genomic_DNA"/>
</dbReference>
<dbReference type="STRING" id="469378.Ccur_10450"/>
<keyword evidence="9" id="KW-1185">Reference proteome</keyword>
<dbReference type="GO" id="GO:0000287">
    <property type="term" value="F:magnesium ion binding"/>
    <property type="evidence" value="ECO:0007669"/>
    <property type="project" value="InterPro"/>
</dbReference>
<proteinExistence type="inferred from homology"/>
<dbReference type="AlphaFoldDB" id="C7MP96"/>
<dbReference type="GO" id="GO:0009097">
    <property type="term" value="P:isoleucine biosynthetic process"/>
    <property type="evidence" value="ECO:0007669"/>
    <property type="project" value="TreeGrafter"/>
</dbReference>
<protein>
    <submittedName>
        <fullName evidence="8">Thiamine pyrophosphate-dependent enzyme, possible carboligase or decarboxylase</fullName>
    </submittedName>
</protein>
<feature type="region of interest" description="Disordered" evidence="4">
    <location>
        <begin position="634"/>
        <end position="663"/>
    </location>
</feature>
<dbReference type="Pfam" id="PF02776">
    <property type="entry name" value="TPP_enzyme_N"/>
    <property type="match status" value="1"/>
</dbReference>
<sequence>MRMRVADYIAQFLVDHGIDYCFMVVGGGAMQLDDAFGHQEGLTCVFNHHEQACAMAAEGYARVCNKPAAVCVTSGPGGTNAITGVMSAYLDSIPMLVFSGQVRFELMARSTGLTGLRNLGDQEFDICKAVSSLTKYCEVVKEASMIRSCLERAYHLATTGRPGPCWLDVPLDVQGAIIEVDDLPGYCPDKDDSVLPAPVSRTVAETVLDKIWSAHRPVLYAGYGIRLSGGYEVFRRVVDKLGIPVVFSWDSVDMLSDDHPLNVGRPGIVGDRAGNFAVQNADTILSIGARLGIRQVGFDSAQWASGAYVIMNDICADETRKPTIHVDMPLVADACDLLEQLEAVLDAEPHRNANLSTWIETCQQWRATYPVVRPEFFDVDTPANPYVFIKRLSEHLGENRITVTGSGFTSVAGGQAATMREGTRYLINCATCSLGWDLPAAIGACIAEHGSSALYGQAIQNGKQTSDTILFTGDGGIQFNLQELQVVVHHKMPLKIFIINNDGYHSIRMTQTNLFNKKFVGIGPQSGDLSFPDMERIAWAYEIPFCRCSANSEIDEAIETTLALSGPAICEIMVGHSQVFEPKAATKRLPDGTLISPPLEDMAPFLPPEELARIMSVSAETVEDAQSVECPGAVDIQPTLSSQPVTPSQPTTPDAIPNQVNTR</sequence>
<dbReference type="InterPro" id="IPR029061">
    <property type="entry name" value="THDP-binding"/>
</dbReference>
<keyword evidence="8" id="KW-0436">Ligase</keyword>
<evidence type="ECO:0000256" key="3">
    <source>
        <dbReference type="RuleBase" id="RU362132"/>
    </source>
</evidence>
<evidence type="ECO:0000259" key="7">
    <source>
        <dbReference type="Pfam" id="PF02776"/>
    </source>
</evidence>
<dbReference type="CDD" id="cd07035">
    <property type="entry name" value="TPP_PYR_POX_like"/>
    <property type="match status" value="1"/>
</dbReference>
<keyword evidence="2 3" id="KW-0786">Thiamine pyrophosphate</keyword>
<name>C7MP96_CRYCD</name>
<dbReference type="GO" id="GO:0016874">
    <property type="term" value="F:ligase activity"/>
    <property type="evidence" value="ECO:0007669"/>
    <property type="project" value="UniProtKB-KW"/>
</dbReference>
<dbReference type="Gene3D" id="3.40.50.970">
    <property type="match status" value="2"/>
</dbReference>
<feature type="domain" description="Thiamine pyrophosphate enzyme central" evidence="5">
    <location>
        <begin position="205"/>
        <end position="341"/>
    </location>
</feature>
<feature type="compositionally biased region" description="Low complexity" evidence="4">
    <location>
        <begin position="637"/>
        <end position="653"/>
    </location>
</feature>
<evidence type="ECO:0000259" key="6">
    <source>
        <dbReference type="Pfam" id="PF02775"/>
    </source>
</evidence>
<dbReference type="GO" id="GO:0030976">
    <property type="term" value="F:thiamine pyrophosphate binding"/>
    <property type="evidence" value="ECO:0007669"/>
    <property type="project" value="InterPro"/>
</dbReference>
<dbReference type="CDD" id="cd00568">
    <property type="entry name" value="TPP_enzymes"/>
    <property type="match status" value="1"/>
</dbReference>
<dbReference type="SUPFAM" id="SSF52467">
    <property type="entry name" value="DHS-like NAD/FAD-binding domain"/>
    <property type="match status" value="1"/>
</dbReference>
<dbReference type="InterPro" id="IPR011766">
    <property type="entry name" value="TPP_enzyme_TPP-bd"/>
</dbReference>
<evidence type="ECO:0000256" key="2">
    <source>
        <dbReference type="ARBA" id="ARBA00023052"/>
    </source>
</evidence>
<dbReference type="PANTHER" id="PTHR18968">
    <property type="entry name" value="THIAMINE PYROPHOSPHATE ENZYMES"/>
    <property type="match status" value="1"/>
</dbReference>
<dbReference type="GO" id="GO:0005948">
    <property type="term" value="C:acetolactate synthase complex"/>
    <property type="evidence" value="ECO:0007669"/>
    <property type="project" value="TreeGrafter"/>
</dbReference>
<evidence type="ECO:0000259" key="5">
    <source>
        <dbReference type="Pfam" id="PF00205"/>
    </source>
</evidence>
<dbReference type="HOGENOM" id="CLU_013748_1_3_11"/>
<feature type="domain" description="Thiamine pyrophosphate enzyme TPP-binding" evidence="6">
    <location>
        <begin position="407"/>
        <end position="572"/>
    </location>
</feature>
<reference evidence="8 9" key="1">
    <citation type="journal article" date="2009" name="Stand. Genomic Sci.">
        <title>Complete genome sequence of Cryptobacterium curtum type strain (12-3).</title>
        <authorList>
            <person name="Mavrommatis K."/>
            <person name="Pukall R."/>
            <person name="Rohde C."/>
            <person name="Chen F."/>
            <person name="Sims D."/>
            <person name="Brettin T."/>
            <person name="Kuske C."/>
            <person name="Detter J.C."/>
            <person name="Han C."/>
            <person name="Lapidus A."/>
            <person name="Copeland A."/>
            <person name="Glavina Del Rio T."/>
            <person name="Nolan M."/>
            <person name="Lucas S."/>
            <person name="Tice H."/>
            <person name="Cheng J.F."/>
            <person name="Bruce D."/>
            <person name="Goodwin L."/>
            <person name="Pitluck S."/>
            <person name="Ovchinnikova G."/>
            <person name="Pati A."/>
            <person name="Ivanova N."/>
            <person name="Chen A."/>
            <person name="Palaniappan K."/>
            <person name="Chain P."/>
            <person name="D'haeseleer P."/>
            <person name="Goker M."/>
            <person name="Bristow J."/>
            <person name="Eisen J.A."/>
            <person name="Markowitz V."/>
            <person name="Hugenholtz P."/>
            <person name="Rohde M."/>
            <person name="Klenk H.P."/>
            <person name="Kyrpides N.C."/>
        </authorList>
    </citation>
    <scope>NUCLEOTIDE SEQUENCE [LARGE SCALE GENOMIC DNA]</scope>
    <source>
        <strain evidence="9">ATCC 700683 / DSM 15641 / 12-3</strain>
    </source>
</reference>
<dbReference type="Pfam" id="PF00205">
    <property type="entry name" value="TPP_enzyme_M"/>
    <property type="match status" value="1"/>
</dbReference>
<dbReference type="GO" id="GO:0050660">
    <property type="term" value="F:flavin adenine dinucleotide binding"/>
    <property type="evidence" value="ECO:0007669"/>
    <property type="project" value="TreeGrafter"/>
</dbReference>
<evidence type="ECO:0000256" key="1">
    <source>
        <dbReference type="ARBA" id="ARBA00007812"/>
    </source>
</evidence>
<dbReference type="KEGG" id="ccu:Ccur_10450"/>
<dbReference type="Pfam" id="PF02775">
    <property type="entry name" value="TPP_enzyme_C"/>
    <property type="match status" value="1"/>
</dbReference>
<evidence type="ECO:0000256" key="4">
    <source>
        <dbReference type="SAM" id="MobiDB-lite"/>
    </source>
</evidence>
<dbReference type="GO" id="GO:0009099">
    <property type="term" value="P:L-valine biosynthetic process"/>
    <property type="evidence" value="ECO:0007669"/>
    <property type="project" value="TreeGrafter"/>
</dbReference>